<accession>A0A8S9G6E3</accession>
<feature type="transmembrane region" description="Helical" evidence="1">
    <location>
        <begin position="121"/>
        <end position="139"/>
    </location>
</feature>
<comment type="caution">
    <text evidence="2">The sequence shown here is derived from an EMBL/GenBank/DDBJ whole genome shotgun (WGS) entry which is preliminary data.</text>
</comment>
<gene>
    <name evidence="2" type="ORF">F2Q68_00029164</name>
</gene>
<reference evidence="2" key="1">
    <citation type="submission" date="2019-12" db="EMBL/GenBank/DDBJ databases">
        <title>Genome sequencing and annotation of Brassica cretica.</title>
        <authorList>
            <person name="Studholme D.J."/>
            <person name="Sarris P.F."/>
        </authorList>
    </citation>
    <scope>NUCLEOTIDE SEQUENCE</scope>
    <source>
        <strain evidence="2">PFS-001/15</strain>
        <tissue evidence="2">Leaf</tissue>
    </source>
</reference>
<dbReference type="AlphaFoldDB" id="A0A8S9G6E3"/>
<protein>
    <submittedName>
        <fullName evidence="2">Uncharacterized protein</fullName>
    </submittedName>
</protein>
<organism evidence="2 3">
    <name type="scientific">Brassica cretica</name>
    <name type="common">Mustard</name>
    <dbReference type="NCBI Taxonomy" id="69181"/>
    <lineage>
        <taxon>Eukaryota</taxon>
        <taxon>Viridiplantae</taxon>
        <taxon>Streptophyta</taxon>
        <taxon>Embryophyta</taxon>
        <taxon>Tracheophyta</taxon>
        <taxon>Spermatophyta</taxon>
        <taxon>Magnoliopsida</taxon>
        <taxon>eudicotyledons</taxon>
        <taxon>Gunneridae</taxon>
        <taxon>Pentapetalae</taxon>
        <taxon>rosids</taxon>
        <taxon>malvids</taxon>
        <taxon>Brassicales</taxon>
        <taxon>Brassicaceae</taxon>
        <taxon>Brassiceae</taxon>
        <taxon>Brassica</taxon>
    </lineage>
</organism>
<sequence length="253" mass="27922">MVFGLVLGVWVLACSDPSDSWMFSVYLVTLMLVSWLPPILFGLKLKPLLIFLWFGCSEAHSISVFAKTLPAQFFGFGASALYSSSRWEFVWSNQCRLTSSPMTSSFELSFRPTQVGSDSHGVDLMVFGLVLGVWVLACSDPSDSWMLSVYLVTLMLLLGLVGILIQEFACNGSGSVAVKLVLSLSLRRHYRLSSLDLEPRLFTLQVVGSSFGQISVVSPRLPWLVPSGYARGSFESLEQYNELCVWASSIKST</sequence>
<keyword evidence="1" id="KW-0812">Transmembrane</keyword>
<name>A0A8S9G6E3_BRACR</name>
<feature type="transmembrane region" description="Helical" evidence="1">
    <location>
        <begin position="23"/>
        <end position="43"/>
    </location>
</feature>
<dbReference type="Proteomes" id="UP000712281">
    <property type="component" value="Unassembled WGS sequence"/>
</dbReference>
<evidence type="ECO:0000256" key="1">
    <source>
        <dbReference type="SAM" id="Phobius"/>
    </source>
</evidence>
<dbReference type="EMBL" id="QGKW02002005">
    <property type="protein sequence ID" value="KAF2540096.1"/>
    <property type="molecule type" value="Genomic_DNA"/>
</dbReference>
<feature type="transmembrane region" description="Helical" evidence="1">
    <location>
        <begin position="145"/>
        <end position="165"/>
    </location>
</feature>
<proteinExistence type="predicted"/>
<keyword evidence="1" id="KW-0472">Membrane</keyword>
<keyword evidence="1" id="KW-1133">Transmembrane helix</keyword>
<evidence type="ECO:0000313" key="3">
    <source>
        <dbReference type="Proteomes" id="UP000712281"/>
    </source>
</evidence>
<evidence type="ECO:0000313" key="2">
    <source>
        <dbReference type="EMBL" id="KAF2540096.1"/>
    </source>
</evidence>